<keyword evidence="7" id="KW-1185">Reference proteome</keyword>
<dbReference type="KEGG" id="rul:UC8_40580"/>
<dbReference type="EMBL" id="CP042914">
    <property type="protein sequence ID" value="QEG42029.1"/>
    <property type="molecule type" value="Genomic_DNA"/>
</dbReference>
<keyword evidence="4" id="KW-0175">Coiled coil</keyword>
<dbReference type="Pfam" id="PF07635">
    <property type="entry name" value="PSCyt1"/>
    <property type="match status" value="1"/>
</dbReference>
<dbReference type="GO" id="GO:0009055">
    <property type="term" value="F:electron transfer activity"/>
    <property type="evidence" value="ECO:0007669"/>
    <property type="project" value="InterPro"/>
</dbReference>
<dbReference type="Proteomes" id="UP000325286">
    <property type="component" value="Chromosome"/>
</dbReference>
<name>A0A5B9QVV0_9BACT</name>
<dbReference type="GO" id="GO:0020037">
    <property type="term" value="F:heme binding"/>
    <property type="evidence" value="ECO:0007669"/>
    <property type="project" value="InterPro"/>
</dbReference>
<evidence type="ECO:0000256" key="4">
    <source>
        <dbReference type="SAM" id="Coils"/>
    </source>
</evidence>
<gene>
    <name evidence="6" type="ORF">UC8_40580</name>
</gene>
<keyword evidence="1 3" id="KW-0479">Metal-binding</keyword>
<evidence type="ECO:0000313" key="7">
    <source>
        <dbReference type="Proteomes" id="UP000325286"/>
    </source>
</evidence>
<evidence type="ECO:0000256" key="3">
    <source>
        <dbReference type="PROSITE-ProRule" id="PRU00433"/>
    </source>
</evidence>
<dbReference type="GO" id="GO:0046872">
    <property type="term" value="F:metal ion binding"/>
    <property type="evidence" value="ECO:0007669"/>
    <property type="project" value="UniProtKB-KW"/>
</dbReference>
<dbReference type="InterPro" id="IPR022655">
    <property type="entry name" value="DUF1553"/>
</dbReference>
<evidence type="ECO:0000313" key="6">
    <source>
        <dbReference type="EMBL" id="QEG42029.1"/>
    </source>
</evidence>
<keyword evidence="2 3" id="KW-0408">Iron</keyword>
<feature type="domain" description="Cytochrome c" evidence="5">
    <location>
        <begin position="40"/>
        <end position="135"/>
    </location>
</feature>
<dbReference type="InterPro" id="IPR009056">
    <property type="entry name" value="Cyt_c-like_dom"/>
</dbReference>
<protein>
    <submittedName>
        <fullName evidence="6">Planctomycete cytochrome C</fullName>
    </submittedName>
</protein>
<feature type="coiled-coil region" evidence="4">
    <location>
        <begin position="416"/>
        <end position="443"/>
    </location>
</feature>
<dbReference type="Pfam" id="PF07583">
    <property type="entry name" value="PSCyt2"/>
    <property type="match status" value="1"/>
</dbReference>
<organism evidence="6 7">
    <name type="scientific">Roseimaritima ulvae</name>
    <dbReference type="NCBI Taxonomy" id="980254"/>
    <lineage>
        <taxon>Bacteria</taxon>
        <taxon>Pseudomonadati</taxon>
        <taxon>Planctomycetota</taxon>
        <taxon>Planctomycetia</taxon>
        <taxon>Pirellulales</taxon>
        <taxon>Pirellulaceae</taxon>
        <taxon>Roseimaritima</taxon>
    </lineage>
</organism>
<dbReference type="Pfam" id="PF07587">
    <property type="entry name" value="PSD1"/>
    <property type="match status" value="1"/>
</dbReference>
<sequence>MNFAVDNKIAKLGWLLLAAGLIVLLGSETGGAEEADGGEAVDAEGAAFFEHEVLPILEASCFSCHAGEKAKGEFQLDTRSRLVRGGESGTVVDFEDPEAGTLLEAVRYEGYEMPPRGKLPDEQIAVIERWVAMGVPYPADRQGDADEQRVEAPGARVTEADRQFWAFQPLSDPLPPTPIDKAWGRNPVDAFVAARREDANLKPNPPAAPAQLLRRLHYDLTGLPPSQDLVQAFVADPSPLHYERIVDRLLATPEYGERWGRHWLDLVRYAETNSYERDDAKPEVWRYRDYVIDSFNRDKPFDTFAAEQLAGDEMEYSAERLIATGFYRLGIWDDEPADRKLALYDDLDDIVATTSQVFLGLTVNCARCHEHKIDPIMHADYYRWLAFFSGINRYGVRSGDSVAKNSLRGLAPPAESREAMAATRRYREQLDQLNRKISEVENKLRPTLVDVEKEEFRHEMNRPEIAKSRIGKLFDEAQVQAYGENLNARRELQRNKPDELAKALCVTEIGSEARPTFVLTRGNPHAEAEPVTPGFPVVLGGGDAQYAPPAGTETSGRRTALAAWVTDHQAQPMTARVTANRLWQYHFGRGLVRTPNDFGFQGTPPTHPQLLDFLASRLVEHDWHLKPIHRLLVLSSTYQMQTRMQDDAFAVDPINDTYWRFDPRRLSAEEIRDSMLAASGQLDFRKHGPSIYPVIEAEVLAGQSRPGHGWGNSSEADRSRRSIYIHIKRSLAVPLLAAFDAADADFTCPVRFATTQPTQALGLMNGRYSREIADKMARDVRHALPEATPEQLTAEVLRRVTQREPTADEIARGLTFIESLRTQHQQDAETALELFCLLSLNLNEFVHLD</sequence>
<proteinExistence type="predicted"/>
<dbReference type="PROSITE" id="PS51007">
    <property type="entry name" value="CYTC"/>
    <property type="match status" value="1"/>
</dbReference>
<evidence type="ECO:0000256" key="1">
    <source>
        <dbReference type="ARBA" id="ARBA00022723"/>
    </source>
</evidence>
<accession>A0A5B9QVV0</accession>
<dbReference type="PANTHER" id="PTHR35889">
    <property type="entry name" value="CYCLOINULO-OLIGOSACCHARIDE FRUCTANOTRANSFERASE-RELATED"/>
    <property type="match status" value="1"/>
</dbReference>
<dbReference type="InterPro" id="IPR011444">
    <property type="entry name" value="DUF1549"/>
</dbReference>
<dbReference type="PANTHER" id="PTHR35889:SF3">
    <property type="entry name" value="F-BOX DOMAIN-CONTAINING PROTEIN"/>
    <property type="match status" value="1"/>
</dbReference>
<dbReference type="AlphaFoldDB" id="A0A5B9QVV0"/>
<evidence type="ECO:0000256" key="2">
    <source>
        <dbReference type="ARBA" id="ARBA00023004"/>
    </source>
</evidence>
<reference evidence="6 7" key="1">
    <citation type="submission" date="2019-08" db="EMBL/GenBank/DDBJ databases">
        <title>Deep-cultivation of Planctomycetes and their phenomic and genomic characterization uncovers novel biology.</title>
        <authorList>
            <person name="Wiegand S."/>
            <person name="Jogler M."/>
            <person name="Boedeker C."/>
            <person name="Pinto D."/>
            <person name="Vollmers J."/>
            <person name="Rivas-Marin E."/>
            <person name="Kohn T."/>
            <person name="Peeters S.H."/>
            <person name="Heuer A."/>
            <person name="Rast P."/>
            <person name="Oberbeckmann S."/>
            <person name="Bunk B."/>
            <person name="Jeske O."/>
            <person name="Meyerdierks A."/>
            <person name="Storesund J.E."/>
            <person name="Kallscheuer N."/>
            <person name="Luecker S."/>
            <person name="Lage O.M."/>
            <person name="Pohl T."/>
            <person name="Merkel B.J."/>
            <person name="Hornburger P."/>
            <person name="Mueller R.-W."/>
            <person name="Bruemmer F."/>
            <person name="Labrenz M."/>
            <person name="Spormann A.M."/>
            <person name="Op den Camp H."/>
            <person name="Overmann J."/>
            <person name="Amann R."/>
            <person name="Jetten M.S.M."/>
            <person name="Mascher T."/>
            <person name="Medema M.H."/>
            <person name="Devos D.P."/>
            <person name="Kaster A.-K."/>
            <person name="Ovreas L."/>
            <person name="Rohde M."/>
            <person name="Galperin M.Y."/>
            <person name="Jogler C."/>
        </authorList>
    </citation>
    <scope>NUCLEOTIDE SEQUENCE [LARGE SCALE GENOMIC DNA]</scope>
    <source>
        <strain evidence="6 7">UC8</strain>
    </source>
</reference>
<evidence type="ECO:0000259" key="5">
    <source>
        <dbReference type="PROSITE" id="PS51007"/>
    </source>
</evidence>
<dbReference type="InterPro" id="IPR011429">
    <property type="entry name" value="Cyt_c_Planctomycete-type"/>
</dbReference>
<dbReference type="RefSeq" id="WP_068141512.1">
    <property type="nucleotide sequence ID" value="NZ_CP042914.1"/>
</dbReference>
<keyword evidence="3" id="KW-0349">Heme</keyword>